<evidence type="ECO:0000313" key="1">
    <source>
        <dbReference type="EMBL" id="KIL42075.1"/>
    </source>
</evidence>
<organism evidence="1 2">
    <name type="scientific">Gordoniibacillus kamchatkensis</name>
    <dbReference type="NCBI Taxonomy" id="1590651"/>
    <lineage>
        <taxon>Bacteria</taxon>
        <taxon>Bacillati</taxon>
        <taxon>Bacillota</taxon>
        <taxon>Bacilli</taxon>
        <taxon>Bacillales</taxon>
        <taxon>Paenibacillaceae</taxon>
        <taxon>Gordoniibacillus</taxon>
    </lineage>
</organism>
<dbReference type="EMBL" id="JXAK01000003">
    <property type="protein sequence ID" value="KIL42075.1"/>
    <property type="molecule type" value="Genomic_DNA"/>
</dbReference>
<evidence type="ECO:0000313" key="2">
    <source>
        <dbReference type="Proteomes" id="UP000031967"/>
    </source>
</evidence>
<comment type="caution">
    <text evidence="1">The sequence shown here is derived from an EMBL/GenBank/DDBJ whole genome shotgun (WGS) entry which is preliminary data.</text>
</comment>
<gene>
    <name evidence="1" type="ORF">SD70_02510</name>
</gene>
<dbReference type="Proteomes" id="UP000031967">
    <property type="component" value="Unassembled WGS sequence"/>
</dbReference>
<proteinExistence type="predicted"/>
<reference evidence="1 2" key="1">
    <citation type="submission" date="2014-12" db="EMBL/GenBank/DDBJ databases">
        <title>Draft genome sequence of Paenibacillus kamchatkensis strain B-2647.</title>
        <authorList>
            <person name="Karlyshev A.V."/>
            <person name="Kudryashova E.B."/>
        </authorList>
    </citation>
    <scope>NUCLEOTIDE SEQUENCE [LARGE SCALE GENOMIC DNA]</scope>
    <source>
        <strain evidence="1 2">VKM B-2647</strain>
    </source>
</reference>
<dbReference type="RefSeq" id="WP_041045356.1">
    <property type="nucleotide sequence ID" value="NZ_JXAK01000003.1"/>
</dbReference>
<accession>A0ABR5AM04</accession>
<protein>
    <submittedName>
        <fullName evidence="1">Uncharacterized protein</fullName>
    </submittedName>
</protein>
<keyword evidence="2" id="KW-1185">Reference proteome</keyword>
<name>A0ABR5AM04_9BACL</name>
<sequence length="133" mass="14197">MILTPVNANARSATLPYMPGPGAVTAQAAFYQAAFPLEFQLIQGATAVTPLPLTDYIETLGRNQLAIQVSSSNGAFSASVLIEATLDEQKWFTLDTINAEGIKQYSGLYKAIRASISSYTSGTIDVYAISQKV</sequence>